<keyword evidence="7" id="KW-1185">Reference proteome</keyword>
<dbReference type="RefSeq" id="WP_243491773.1">
    <property type="nucleotide sequence ID" value="NZ_CP063361.1"/>
</dbReference>
<feature type="chain" id="PRO_5045149695" evidence="5">
    <location>
        <begin position="23"/>
        <end position="149"/>
    </location>
</feature>
<evidence type="ECO:0000256" key="5">
    <source>
        <dbReference type="SAM" id="SignalP"/>
    </source>
</evidence>
<organism evidence="6 7">
    <name type="scientific">Massilia violaceinigra</name>
    <dbReference type="NCBI Taxonomy" id="2045208"/>
    <lineage>
        <taxon>Bacteria</taxon>
        <taxon>Pseudomonadati</taxon>
        <taxon>Pseudomonadota</taxon>
        <taxon>Betaproteobacteria</taxon>
        <taxon>Burkholderiales</taxon>
        <taxon>Oxalobacteraceae</taxon>
        <taxon>Telluria group</taxon>
        <taxon>Massilia</taxon>
    </lineage>
</organism>
<dbReference type="InterPro" id="IPR001486">
    <property type="entry name" value="Hemoglobin_trunc"/>
</dbReference>
<keyword evidence="4" id="KW-0408">Iron</keyword>
<evidence type="ECO:0000313" key="6">
    <source>
        <dbReference type="EMBL" id="UOD30550.1"/>
    </source>
</evidence>
<evidence type="ECO:0000256" key="1">
    <source>
        <dbReference type="ARBA" id="ARBA00022448"/>
    </source>
</evidence>
<proteinExistence type="predicted"/>
<accession>A0ABY4A707</accession>
<evidence type="ECO:0000313" key="7">
    <source>
        <dbReference type="Proteomes" id="UP000831532"/>
    </source>
</evidence>
<protein>
    <submittedName>
        <fullName evidence="6">Group 1 truncated hemoglobin</fullName>
    </submittedName>
</protein>
<gene>
    <name evidence="6" type="ORF">INH39_02020</name>
</gene>
<dbReference type="Pfam" id="PF01152">
    <property type="entry name" value="Bac_globin"/>
    <property type="match status" value="1"/>
</dbReference>
<dbReference type="Gene3D" id="1.10.490.10">
    <property type="entry name" value="Globins"/>
    <property type="match status" value="1"/>
</dbReference>
<sequence length="149" mass="15928">MTIRTAGATALLALSALSGVSACSPTVPLAPRTSLFERLGGLQNLTAVVDDVVSKVSIDPRSRRTFEGVNLVRLKASVVSHMCSLSGGPCKYQGDSMALAHRGMALTSEELQVMGEYVDQALIRRGVARQDREELETILDKLSGEVLNK</sequence>
<evidence type="ECO:0000256" key="2">
    <source>
        <dbReference type="ARBA" id="ARBA00022617"/>
    </source>
</evidence>
<keyword evidence="1" id="KW-0813">Transport</keyword>
<dbReference type="CDD" id="cd00454">
    <property type="entry name" value="TrHb1_N"/>
    <property type="match status" value="1"/>
</dbReference>
<dbReference type="InterPro" id="IPR012292">
    <property type="entry name" value="Globin/Proto"/>
</dbReference>
<keyword evidence="2" id="KW-0349">Heme</keyword>
<reference evidence="6 7" key="1">
    <citation type="submission" date="2020-10" db="EMBL/GenBank/DDBJ databases">
        <title>Genome analysis of Massilia species.</title>
        <authorList>
            <person name="Jung D.-H."/>
        </authorList>
    </citation>
    <scope>NUCLEOTIDE SEQUENCE [LARGE SCALE GENOMIC DNA]</scope>
    <source>
        <strain evidence="7">sipir</strain>
    </source>
</reference>
<feature type="signal peptide" evidence="5">
    <location>
        <begin position="1"/>
        <end position="22"/>
    </location>
</feature>
<dbReference type="PROSITE" id="PS51257">
    <property type="entry name" value="PROKAR_LIPOPROTEIN"/>
    <property type="match status" value="1"/>
</dbReference>
<keyword evidence="3" id="KW-0479">Metal-binding</keyword>
<evidence type="ECO:0000256" key="3">
    <source>
        <dbReference type="ARBA" id="ARBA00022723"/>
    </source>
</evidence>
<dbReference type="InterPro" id="IPR009050">
    <property type="entry name" value="Globin-like_sf"/>
</dbReference>
<evidence type="ECO:0000256" key="4">
    <source>
        <dbReference type="ARBA" id="ARBA00023004"/>
    </source>
</evidence>
<dbReference type="EMBL" id="CP063361">
    <property type="protein sequence ID" value="UOD30550.1"/>
    <property type="molecule type" value="Genomic_DNA"/>
</dbReference>
<dbReference type="SUPFAM" id="SSF46458">
    <property type="entry name" value="Globin-like"/>
    <property type="match status" value="1"/>
</dbReference>
<dbReference type="Proteomes" id="UP000831532">
    <property type="component" value="Chromosome"/>
</dbReference>
<name>A0ABY4A707_9BURK</name>
<keyword evidence="5" id="KW-0732">Signal</keyword>